<sequence length="110" mass="12220">MVVLRQGRTGTSAFGWLHGWLDDNVDDHVIERVVSSALPLSAPRDRVRYIAELRVRGHGVISVWVEVDKKPSRDAADDEPFGVVTAYCKLPSRTVRRTSARAGSTTRCSE</sequence>
<dbReference type="EMBL" id="JAGSOV010000024">
    <property type="protein sequence ID" value="MCO1655774.1"/>
    <property type="molecule type" value="Genomic_DNA"/>
</dbReference>
<dbReference type="Proteomes" id="UP001165283">
    <property type="component" value="Unassembled WGS sequence"/>
</dbReference>
<keyword evidence="2" id="KW-1185">Reference proteome</keyword>
<accession>A0ABT0ZYU5</accession>
<proteinExistence type="predicted"/>
<protein>
    <submittedName>
        <fullName evidence="1">Uncharacterized protein</fullName>
    </submittedName>
</protein>
<evidence type="ECO:0000313" key="1">
    <source>
        <dbReference type="EMBL" id="MCO1655774.1"/>
    </source>
</evidence>
<comment type="caution">
    <text evidence="1">The sequence shown here is derived from an EMBL/GenBank/DDBJ whole genome shotgun (WGS) entry which is preliminary data.</text>
</comment>
<name>A0ABT0ZYU5_9PSEU</name>
<gene>
    <name evidence="1" type="ORF">KDL28_11995</name>
</gene>
<reference evidence="1" key="1">
    <citation type="submission" date="2021-04" db="EMBL/GenBank/DDBJ databases">
        <title>Pseudonocardia sp. nov., isolated from sandy soil of mangrove forest.</title>
        <authorList>
            <person name="Zan Z."/>
            <person name="Huang R."/>
            <person name="Liu W."/>
        </authorList>
    </citation>
    <scope>NUCLEOTIDE SEQUENCE</scope>
    <source>
        <strain evidence="1">S2-4</strain>
    </source>
</reference>
<evidence type="ECO:0000313" key="2">
    <source>
        <dbReference type="Proteomes" id="UP001165283"/>
    </source>
</evidence>
<organism evidence="1 2">
    <name type="scientific">Pseudonocardia humida</name>
    <dbReference type="NCBI Taxonomy" id="2800819"/>
    <lineage>
        <taxon>Bacteria</taxon>
        <taxon>Bacillati</taxon>
        <taxon>Actinomycetota</taxon>
        <taxon>Actinomycetes</taxon>
        <taxon>Pseudonocardiales</taxon>
        <taxon>Pseudonocardiaceae</taxon>
        <taxon>Pseudonocardia</taxon>
    </lineage>
</organism>